<dbReference type="EMBL" id="BAAFSV010000006">
    <property type="protein sequence ID" value="GAB1321056.1"/>
    <property type="molecule type" value="Genomic_DNA"/>
</dbReference>
<evidence type="ECO:0000313" key="2">
    <source>
        <dbReference type="Proteomes" id="UP001628179"/>
    </source>
</evidence>
<dbReference type="PANTHER" id="PTHR42085">
    <property type="entry name" value="F-BOX DOMAIN-CONTAINING PROTEIN"/>
    <property type="match status" value="1"/>
</dbReference>
<accession>A0ABQ0GTI7</accession>
<reference evidence="1 2" key="1">
    <citation type="submission" date="2024-09" db="EMBL/GenBank/DDBJ databases">
        <title>Itraconazole resistance in Madurella fahalii resulting from another homologue of gene encoding cytochrome P450 14-alpha sterol demethylase (CYP51).</title>
        <authorList>
            <person name="Yoshioka I."/>
            <person name="Fahal A.H."/>
            <person name="Kaneko S."/>
            <person name="Yaguchi T."/>
        </authorList>
    </citation>
    <scope>NUCLEOTIDE SEQUENCE [LARGE SCALE GENOMIC DNA]</scope>
    <source>
        <strain evidence="1 2">IFM 68171</strain>
    </source>
</reference>
<sequence length="382" mass="43586">MPFRDSFVGWAARIARRGTVSGLQMAPHHLLGIPGELRNQIYECLIVFPDPVSIYRGPDGDESPEPSSLCSVLALFLTCKQVYSEARSIFYSHNKFVLPSATSSAPHQVQANFLMRWFLGPIGPRNAASLLHLRVPFLLDPSTDILSCLRNRPQLEEDSWSQTLIPYLQGHCPHLETIELDMRWNNRWLYHLSFSPHSLRSVFGWLDDALRIAFPSLKHITLCITGGPGPEWAFHYPNIPPPGMLPPAEWKRLSVVLSRLGWTIALEGDGQDRPVISPSHSSWVALWYPKKPADIKALLYPTPHVSRTRDPSQWHRYPLTAAARYRVGLVTALLRSPSQAVKNWKLHEERRQWRAWRRSVCGAARAYQETTLGPEYRPWVDQ</sequence>
<name>A0ABQ0GTI7_9PEZI</name>
<keyword evidence="2" id="KW-1185">Reference proteome</keyword>
<dbReference type="GeneID" id="98182008"/>
<gene>
    <name evidence="1" type="ORF">MFIFM68171_11266</name>
</gene>
<protein>
    <submittedName>
        <fullName evidence="1">F-box domain-containing protein</fullName>
    </submittedName>
</protein>
<proteinExistence type="predicted"/>
<comment type="caution">
    <text evidence="1">The sequence shown here is derived from an EMBL/GenBank/DDBJ whole genome shotgun (WGS) entry which is preliminary data.</text>
</comment>
<dbReference type="Proteomes" id="UP001628179">
    <property type="component" value="Unassembled WGS sequence"/>
</dbReference>
<dbReference type="InterPro" id="IPR038883">
    <property type="entry name" value="AN11006-like"/>
</dbReference>
<dbReference type="RefSeq" id="XP_070922786.1">
    <property type="nucleotide sequence ID" value="XM_071066685.1"/>
</dbReference>
<dbReference type="PANTHER" id="PTHR42085:SF4">
    <property type="entry name" value="F-BOX DOMAIN-CONTAINING PROTEIN"/>
    <property type="match status" value="1"/>
</dbReference>
<organism evidence="1 2">
    <name type="scientific">Madurella fahalii</name>
    <dbReference type="NCBI Taxonomy" id="1157608"/>
    <lineage>
        <taxon>Eukaryota</taxon>
        <taxon>Fungi</taxon>
        <taxon>Dikarya</taxon>
        <taxon>Ascomycota</taxon>
        <taxon>Pezizomycotina</taxon>
        <taxon>Sordariomycetes</taxon>
        <taxon>Sordariomycetidae</taxon>
        <taxon>Sordariales</taxon>
        <taxon>Sordariales incertae sedis</taxon>
        <taxon>Madurella</taxon>
    </lineage>
</organism>
<evidence type="ECO:0000313" key="1">
    <source>
        <dbReference type="EMBL" id="GAB1321056.1"/>
    </source>
</evidence>